<evidence type="ECO:0000256" key="2">
    <source>
        <dbReference type="ARBA" id="ARBA00008896"/>
    </source>
</evidence>
<feature type="domain" description="Aspartate/ornithine carbamoyltransferase carbamoyl-P binding" evidence="9">
    <location>
        <begin position="24"/>
        <end position="169"/>
    </location>
</feature>
<dbReference type="Pfam" id="PF02729">
    <property type="entry name" value="OTCace_N"/>
    <property type="match status" value="1"/>
</dbReference>
<comment type="pathway">
    <text evidence="1">Pyrimidine metabolism; UMP biosynthesis via de novo pathway; (S)-dihydroorotate from bicarbonate: step 2/3.</text>
</comment>
<dbReference type="InterPro" id="IPR006132">
    <property type="entry name" value="Asp/Orn_carbamoyltranf_P-bd"/>
</dbReference>
<evidence type="ECO:0000256" key="5">
    <source>
        <dbReference type="ARBA" id="ARBA00022975"/>
    </source>
</evidence>
<name>A0A381PSY8_9ZZZZ</name>
<dbReference type="NCBIfam" id="TIGR00670">
    <property type="entry name" value="asp_carb_tr"/>
    <property type="match status" value="1"/>
</dbReference>
<dbReference type="Gene3D" id="3.40.50.1370">
    <property type="entry name" value="Aspartate/ornithine carbamoyltransferase"/>
    <property type="match status" value="2"/>
</dbReference>
<dbReference type="NCBIfam" id="NF002032">
    <property type="entry name" value="PRK00856.1"/>
    <property type="match status" value="1"/>
</dbReference>
<accession>A0A381PSY8</accession>
<dbReference type="PANTHER" id="PTHR45753">
    <property type="entry name" value="ORNITHINE CARBAMOYLTRANSFERASE, MITOCHONDRIAL"/>
    <property type="match status" value="1"/>
</dbReference>
<evidence type="ECO:0000256" key="3">
    <source>
        <dbReference type="ARBA" id="ARBA00013008"/>
    </source>
</evidence>
<keyword evidence="5" id="KW-0665">Pyrimidine biosynthesis</keyword>
<evidence type="ECO:0000313" key="10">
    <source>
        <dbReference type="EMBL" id="SUZ70166.1"/>
    </source>
</evidence>
<dbReference type="EC" id="2.1.3.2" evidence="3"/>
<dbReference type="GO" id="GO:0004070">
    <property type="term" value="F:aspartate carbamoyltransferase activity"/>
    <property type="evidence" value="ECO:0007669"/>
    <property type="project" value="UniProtKB-EC"/>
</dbReference>
<dbReference type="InterPro" id="IPR002082">
    <property type="entry name" value="Asp_carbamoyltransf"/>
</dbReference>
<sequence length="327" mass="36383">MKNTIKNNSKEISKMQFSTDGKLKHLLTLKGISKTLLTNLLNKSETYLSPDGNNPINSDELHGTTIANLFFEPSTRTWASFELAAKRLGGQTVNLNIDQSSKRKGETVLDTINNLHAMQINVFVIRHSDEKVIPHIVEQVDNNISIINAGSANISHPTQGLLDLLTIRQYKGSFENLVVAIVGDIKHSRVARSAIEGLSTLGVGELRLIAPKEMTFESKNTPNIKIFHNLDEGIKNSDVIMSLRIQKERISNLKNVPNIDEYIKHYRINQKRIMTASPDVIIMHPGPVNRDIEIESSIVDGPHSVITKQVTNGVAVRMAILSTMIKN</sequence>
<keyword evidence="4" id="KW-0808">Transferase</keyword>
<dbReference type="PANTHER" id="PTHR45753:SF6">
    <property type="entry name" value="ASPARTATE CARBAMOYLTRANSFERASE"/>
    <property type="match status" value="1"/>
</dbReference>
<dbReference type="GO" id="GO:0006520">
    <property type="term" value="P:amino acid metabolic process"/>
    <property type="evidence" value="ECO:0007669"/>
    <property type="project" value="InterPro"/>
</dbReference>
<comment type="catalytic activity">
    <reaction evidence="7">
        <text>carbamoyl phosphate + L-aspartate = N-carbamoyl-L-aspartate + phosphate + H(+)</text>
        <dbReference type="Rhea" id="RHEA:20013"/>
        <dbReference type="ChEBI" id="CHEBI:15378"/>
        <dbReference type="ChEBI" id="CHEBI:29991"/>
        <dbReference type="ChEBI" id="CHEBI:32814"/>
        <dbReference type="ChEBI" id="CHEBI:43474"/>
        <dbReference type="ChEBI" id="CHEBI:58228"/>
        <dbReference type="EC" id="2.1.3.2"/>
    </reaction>
</comment>
<feature type="domain" description="Aspartate/ornithine carbamoyltransferase Asp/Orn-binding" evidence="8">
    <location>
        <begin position="176"/>
        <end position="323"/>
    </location>
</feature>
<evidence type="ECO:0000259" key="8">
    <source>
        <dbReference type="Pfam" id="PF00185"/>
    </source>
</evidence>
<dbReference type="GO" id="GO:0006207">
    <property type="term" value="P:'de novo' pyrimidine nucleobase biosynthetic process"/>
    <property type="evidence" value="ECO:0007669"/>
    <property type="project" value="InterPro"/>
</dbReference>
<dbReference type="HAMAP" id="MF_00001">
    <property type="entry name" value="Asp_carb_tr"/>
    <property type="match status" value="1"/>
</dbReference>
<dbReference type="PRINTS" id="PR00101">
    <property type="entry name" value="ATCASE"/>
</dbReference>
<evidence type="ECO:0000256" key="6">
    <source>
        <dbReference type="ARBA" id="ARBA00043884"/>
    </source>
</evidence>
<dbReference type="InterPro" id="IPR006131">
    <property type="entry name" value="Asp_carbamoyltransf_Asp/Orn-bd"/>
</dbReference>
<dbReference type="InterPro" id="IPR036901">
    <property type="entry name" value="Asp/Orn_carbamoylTrfase_sf"/>
</dbReference>
<evidence type="ECO:0000256" key="7">
    <source>
        <dbReference type="ARBA" id="ARBA00048859"/>
    </source>
</evidence>
<dbReference type="SUPFAM" id="SSF53671">
    <property type="entry name" value="Aspartate/ornithine carbamoyltransferase"/>
    <property type="match status" value="1"/>
</dbReference>
<organism evidence="10">
    <name type="scientific">marine metagenome</name>
    <dbReference type="NCBI Taxonomy" id="408172"/>
    <lineage>
        <taxon>unclassified sequences</taxon>
        <taxon>metagenomes</taxon>
        <taxon>ecological metagenomes</taxon>
    </lineage>
</organism>
<gene>
    <name evidence="10" type="ORF">METZ01_LOCUS23020</name>
</gene>
<dbReference type="GO" id="GO:0005829">
    <property type="term" value="C:cytosol"/>
    <property type="evidence" value="ECO:0007669"/>
    <property type="project" value="TreeGrafter"/>
</dbReference>
<dbReference type="Pfam" id="PF00185">
    <property type="entry name" value="OTCace"/>
    <property type="match status" value="1"/>
</dbReference>
<dbReference type="AlphaFoldDB" id="A0A381PSY8"/>
<dbReference type="GO" id="GO:0044205">
    <property type="term" value="P:'de novo' UMP biosynthetic process"/>
    <property type="evidence" value="ECO:0007669"/>
    <property type="project" value="UniProtKB-UniPathway"/>
</dbReference>
<dbReference type="PRINTS" id="PR00100">
    <property type="entry name" value="AOTCASE"/>
</dbReference>
<dbReference type="PROSITE" id="PS00097">
    <property type="entry name" value="CARBAMOYLTRANSFERASE"/>
    <property type="match status" value="1"/>
</dbReference>
<protein>
    <recommendedName>
        <fullName evidence="3">aspartate carbamoyltransferase</fullName>
        <ecNumber evidence="3">2.1.3.2</ecNumber>
    </recommendedName>
</protein>
<reference evidence="10" key="1">
    <citation type="submission" date="2018-05" db="EMBL/GenBank/DDBJ databases">
        <authorList>
            <person name="Lanie J.A."/>
            <person name="Ng W.-L."/>
            <person name="Kazmierczak K.M."/>
            <person name="Andrzejewski T.M."/>
            <person name="Davidsen T.M."/>
            <person name="Wayne K.J."/>
            <person name="Tettelin H."/>
            <person name="Glass J.I."/>
            <person name="Rusch D."/>
            <person name="Podicherti R."/>
            <person name="Tsui H.-C.T."/>
            <person name="Winkler M.E."/>
        </authorList>
    </citation>
    <scope>NUCLEOTIDE SEQUENCE</scope>
</reference>
<comment type="similarity">
    <text evidence="2">Belongs to the aspartate/ornithine carbamoyltransferase superfamily. ATCase family.</text>
</comment>
<evidence type="ECO:0000256" key="1">
    <source>
        <dbReference type="ARBA" id="ARBA00004852"/>
    </source>
</evidence>
<evidence type="ECO:0000259" key="9">
    <source>
        <dbReference type="Pfam" id="PF02729"/>
    </source>
</evidence>
<comment type="function">
    <text evidence="6">Catalyzes the condensation of carbamoyl phosphate and aspartate to form carbamoyl aspartate and inorganic phosphate, the committed step in the de novo pyrimidine nucleotide biosynthesis pathway.</text>
</comment>
<dbReference type="UniPathway" id="UPA00070">
    <property type="reaction ID" value="UER00116"/>
</dbReference>
<dbReference type="EMBL" id="UINC01001083">
    <property type="protein sequence ID" value="SUZ70166.1"/>
    <property type="molecule type" value="Genomic_DNA"/>
</dbReference>
<dbReference type="GO" id="GO:0016597">
    <property type="term" value="F:amino acid binding"/>
    <property type="evidence" value="ECO:0007669"/>
    <property type="project" value="InterPro"/>
</dbReference>
<dbReference type="InterPro" id="IPR006130">
    <property type="entry name" value="Asp/Orn_carbamoylTrfase"/>
</dbReference>
<evidence type="ECO:0000256" key="4">
    <source>
        <dbReference type="ARBA" id="ARBA00022679"/>
    </source>
</evidence>
<proteinExistence type="inferred from homology"/>